<sequence length="856" mass="92442">MDDKPYIQRSAEMRETPSPSPLDTNIPSPTSDPKSSTTASRRTYDTSSRPTVRRLQTNRTSSATNSPIGSRESSPVRPQLRNTTSAARSGTPSRSRKNSQDISPSRSTSNQYPPSAAALQRVLSAQKTPHFNHVASEASIRTPIPQKPLVTSEVRDGARWPVSPRIRSPPPPRQNSLLSPRRTEPDFPAINVQRTSPTAEPRVEGKSAADSEPEENLLTPGMRTPARGVSGGSSTLETVQEISQPNTPSFELDGAIDGGPNGNPTLPTGQDLMDGASVDVLKKPVIITTNESGSESGGKGDNKMKNITPTTSRPGPPKSFSGPSAGRGKPSGEGSAKNMTVETETVSSIPQIALATGAGGLGANGSLRAKQSTETIRPRKEKKKSRKAPSVASGTASSKADIFEAKVASAVDEANSSDSEETFVYESNPPEQERPRRFHSRTPSATSMASQIDARNGLRSMMDNGSHSVAMKKSMKFANSSYNSAPQEMSTEDDGKGTSRSNLGRGTAHHHFSRWGRNGGNGHASLFDNESPFPNAAKSKFSALPNRQGSRPTSPRVVNSARMSNANGKRTSPISSGYDLDDAADDERTPLIPSTIRSARSSRIRRGNASSSRHIEHQRQNRSFFARFAGCMFLSLLILLVVAGAVVFLFATTQPLANVKVLALKNILASEQDVIIDLQVIAQNPNLVAVTIDSMDMVIFAKSKYAGTDSEWWTQPSGRISMRRGTKQKRDDPIDDPPLDDDPNTNPNLEIGHIYDFESPLIFEGSPFQRISSVAVGEMRILKPGNQTEPRGSERWGRVLQHEFELIVRGTLKYTLPLSSKARSVGVEGRVTVKPNAADQDPDNIHIIDGTHHLFD</sequence>
<evidence type="ECO:0000313" key="4">
    <source>
        <dbReference type="Proteomes" id="UP000624404"/>
    </source>
</evidence>
<feature type="compositionally biased region" description="Basic and acidic residues" evidence="1">
    <location>
        <begin position="1"/>
        <end position="15"/>
    </location>
</feature>
<dbReference type="GO" id="GO:0000011">
    <property type="term" value="P:vacuole inheritance"/>
    <property type="evidence" value="ECO:0007669"/>
    <property type="project" value="TreeGrafter"/>
</dbReference>
<dbReference type="Pfam" id="PF12751">
    <property type="entry name" value="Vac7"/>
    <property type="match status" value="1"/>
</dbReference>
<feature type="compositionally biased region" description="Polar residues" evidence="1">
    <location>
        <begin position="45"/>
        <end position="73"/>
    </location>
</feature>
<evidence type="ECO:0000256" key="2">
    <source>
        <dbReference type="SAM" id="Phobius"/>
    </source>
</evidence>
<feature type="compositionally biased region" description="Polar residues" evidence="1">
    <location>
        <begin position="100"/>
        <end position="113"/>
    </location>
</feature>
<feature type="compositionally biased region" description="Polar residues" evidence="1">
    <location>
        <begin position="545"/>
        <end position="575"/>
    </location>
</feature>
<dbReference type="AlphaFoldDB" id="A0A8H2VTC3"/>
<dbReference type="GO" id="GO:0070772">
    <property type="term" value="C:PAS complex"/>
    <property type="evidence" value="ECO:0007669"/>
    <property type="project" value="TreeGrafter"/>
</dbReference>
<feature type="compositionally biased region" description="Polar residues" evidence="1">
    <location>
        <begin position="80"/>
        <end position="93"/>
    </location>
</feature>
<organism evidence="3 4">
    <name type="scientific">Sclerotinia trifoliorum</name>
    <dbReference type="NCBI Taxonomy" id="28548"/>
    <lineage>
        <taxon>Eukaryota</taxon>
        <taxon>Fungi</taxon>
        <taxon>Dikarya</taxon>
        <taxon>Ascomycota</taxon>
        <taxon>Pezizomycotina</taxon>
        <taxon>Leotiomycetes</taxon>
        <taxon>Helotiales</taxon>
        <taxon>Sclerotiniaceae</taxon>
        <taxon>Sclerotinia</taxon>
    </lineage>
</organism>
<dbReference type="OrthoDB" id="1204at2759"/>
<evidence type="ECO:0000256" key="1">
    <source>
        <dbReference type="SAM" id="MobiDB-lite"/>
    </source>
</evidence>
<feature type="compositionally biased region" description="Polar residues" evidence="1">
    <location>
        <begin position="441"/>
        <end position="450"/>
    </location>
</feature>
<dbReference type="GO" id="GO:0000329">
    <property type="term" value="C:fungal-type vacuole membrane"/>
    <property type="evidence" value="ECO:0007669"/>
    <property type="project" value="TreeGrafter"/>
</dbReference>
<keyword evidence="2" id="KW-0472">Membrane</keyword>
<proteinExistence type="predicted"/>
<dbReference type="PANTHER" id="PTHR28258:SF1">
    <property type="entry name" value="VACUOLAR SEGREGATION PROTEIN 7"/>
    <property type="match status" value="1"/>
</dbReference>
<keyword evidence="2" id="KW-1133">Transmembrane helix</keyword>
<keyword evidence="2" id="KW-0812">Transmembrane</keyword>
<protein>
    <submittedName>
        <fullName evidence="3">5989d12d-da75-4b20-b62a-96f7b6933ab3</fullName>
    </submittedName>
</protein>
<comment type="caution">
    <text evidence="3">The sequence shown here is derived from an EMBL/GenBank/DDBJ whole genome shotgun (WGS) entry which is preliminary data.</text>
</comment>
<accession>A0A8H2VTC3</accession>
<dbReference type="GO" id="GO:1903778">
    <property type="term" value="P:protein localization to vacuolar membrane"/>
    <property type="evidence" value="ECO:0007669"/>
    <property type="project" value="TreeGrafter"/>
</dbReference>
<dbReference type="GO" id="GO:0010513">
    <property type="term" value="P:positive regulation of phosphatidylinositol biosynthetic process"/>
    <property type="evidence" value="ECO:0007669"/>
    <property type="project" value="TreeGrafter"/>
</dbReference>
<feature type="transmembrane region" description="Helical" evidence="2">
    <location>
        <begin position="624"/>
        <end position="651"/>
    </location>
</feature>
<keyword evidence="4" id="KW-1185">Reference proteome</keyword>
<reference evidence="3" key="1">
    <citation type="submission" date="2020-10" db="EMBL/GenBank/DDBJ databases">
        <authorList>
            <person name="Kusch S."/>
        </authorList>
    </citation>
    <scope>NUCLEOTIDE SEQUENCE</scope>
    <source>
        <strain evidence="3">SwB9</strain>
    </source>
</reference>
<dbReference type="InterPro" id="IPR024260">
    <property type="entry name" value="Vac7"/>
</dbReference>
<name>A0A8H2VTC3_9HELO</name>
<feature type="compositionally biased region" description="Polar residues" evidence="1">
    <location>
        <begin position="232"/>
        <end position="249"/>
    </location>
</feature>
<feature type="region of interest" description="Disordered" evidence="1">
    <location>
        <begin position="357"/>
        <end position="398"/>
    </location>
</feature>
<dbReference type="Proteomes" id="UP000624404">
    <property type="component" value="Unassembled WGS sequence"/>
</dbReference>
<dbReference type="PANTHER" id="PTHR28258">
    <property type="entry name" value="VACUOLAR SEGREGATION PROTEIN 7"/>
    <property type="match status" value="1"/>
</dbReference>
<dbReference type="EMBL" id="CAJHIA010000012">
    <property type="protein sequence ID" value="CAD6444694.1"/>
    <property type="molecule type" value="Genomic_DNA"/>
</dbReference>
<feature type="region of interest" description="Disordered" evidence="1">
    <location>
        <begin position="411"/>
        <end position="450"/>
    </location>
</feature>
<evidence type="ECO:0000313" key="3">
    <source>
        <dbReference type="EMBL" id="CAD6444694.1"/>
    </source>
</evidence>
<feature type="region of interest" description="Disordered" evidence="1">
    <location>
        <begin position="716"/>
        <end position="749"/>
    </location>
</feature>
<feature type="region of interest" description="Disordered" evidence="1">
    <location>
        <begin position="288"/>
        <end position="344"/>
    </location>
</feature>
<feature type="region of interest" description="Disordered" evidence="1">
    <location>
        <begin position="1"/>
        <end position="273"/>
    </location>
</feature>
<feature type="compositionally biased region" description="Low complexity" evidence="1">
    <location>
        <begin position="27"/>
        <end position="40"/>
    </location>
</feature>
<gene>
    <name evidence="3" type="ORF">SCLTRI_LOCUS4486</name>
</gene>
<feature type="region of interest" description="Disordered" evidence="1">
    <location>
        <begin position="481"/>
        <end position="583"/>
    </location>
</feature>
<feature type="compositionally biased region" description="Acidic residues" evidence="1">
    <location>
        <begin position="733"/>
        <end position="743"/>
    </location>
</feature>